<dbReference type="AlphaFoldDB" id="A0A8T8SC10"/>
<evidence type="ECO:0000313" key="2">
    <source>
        <dbReference type="EMBL" id="KAE8236923.1"/>
    </source>
</evidence>
<comment type="caution">
    <text evidence="2">The sequence shown here is derived from an EMBL/GenBank/DDBJ whole genome shotgun (WGS) entry which is preliminary data.</text>
</comment>
<feature type="region of interest" description="Disordered" evidence="1">
    <location>
        <begin position="120"/>
        <end position="146"/>
    </location>
</feature>
<reference evidence="2" key="2">
    <citation type="journal article" date="2019" name="IMA Fungus">
        <title>Genome sequencing and comparison of five Tilletia species to identify candidate genes for the detection of regulated species infecting wheat.</title>
        <authorList>
            <person name="Nguyen H.D.T."/>
            <person name="Sultana T."/>
            <person name="Kesanakurti P."/>
            <person name="Hambleton S."/>
        </authorList>
    </citation>
    <scope>NUCLEOTIDE SEQUENCE</scope>
    <source>
        <strain evidence="2">DAOMC 238032</strain>
    </source>
</reference>
<name>A0A8T8SC10_9BASI</name>
<feature type="region of interest" description="Disordered" evidence="1">
    <location>
        <begin position="1"/>
        <end position="42"/>
    </location>
</feature>
<protein>
    <submittedName>
        <fullName evidence="2">Uncharacterized protein</fullName>
    </submittedName>
</protein>
<proteinExistence type="predicted"/>
<sequence>MVLGFDSTASNPQHDQADSPATLEQRRASPQGSDSRCASPPAFSRATDARIAPIAARRALLEVGLASTNVALDRIRAAWLRARAELTVSTVPPISSVHHPSHQCLLSALPFDRLTACTTDSDKTSDSQVPRLFNMGPTPNNKHYRPRYRPRYSVRAALIRLLLQPRLFVPRPDQYQLRYQPRY</sequence>
<reference evidence="2" key="1">
    <citation type="submission" date="2016-04" db="EMBL/GenBank/DDBJ databases">
        <authorList>
            <person name="Nguyen H.D."/>
            <person name="Kesanakurti P."/>
            <person name="Cullis J."/>
            <person name="Levesque C.A."/>
            <person name="Hambleton S."/>
        </authorList>
    </citation>
    <scope>NUCLEOTIDE SEQUENCE</scope>
    <source>
        <strain evidence="2">DAOMC 238032</strain>
    </source>
</reference>
<evidence type="ECO:0000256" key="1">
    <source>
        <dbReference type="SAM" id="MobiDB-lite"/>
    </source>
</evidence>
<accession>A0A8T8SC10</accession>
<organism evidence="2 3">
    <name type="scientific">Tilletia caries</name>
    <name type="common">wheat bunt fungus</name>
    <dbReference type="NCBI Taxonomy" id="13290"/>
    <lineage>
        <taxon>Eukaryota</taxon>
        <taxon>Fungi</taxon>
        <taxon>Dikarya</taxon>
        <taxon>Basidiomycota</taxon>
        <taxon>Ustilaginomycotina</taxon>
        <taxon>Exobasidiomycetes</taxon>
        <taxon>Tilletiales</taxon>
        <taxon>Tilletiaceae</taxon>
        <taxon>Tilletia</taxon>
    </lineage>
</organism>
<dbReference type="Proteomes" id="UP000077671">
    <property type="component" value="Unassembled WGS sequence"/>
</dbReference>
<evidence type="ECO:0000313" key="3">
    <source>
        <dbReference type="Proteomes" id="UP000077671"/>
    </source>
</evidence>
<gene>
    <name evidence="2" type="ORF">A4X03_0g9279</name>
</gene>
<dbReference type="EMBL" id="LWDD02003535">
    <property type="protein sequence ID" value="KAE8236923.1"/>
    <property type="molecule type" value="Genomic_DNA"/>
</dbReference>